<dbReference type="KEGG" id="mpof:MPOR_15240"/>
<dbReference type="EMBL" id="AP022570">
    <property type="protein sequence ID" value="BBX50498.1"/>
    <property type="molecule type" value="Genomic_DNA"/>
</dbReference>
<evidence type="ECO:0000259" key="1">
    <source>
        <dbReference type="Pfam" id="PF12867"/>
    </source>
</evidence>
<organism evidence="2 3">
    <name type="scientific">Mycolicibacterium poriferae</name>
    <dbReference type="NCBI Taxonomy" id="39694"/>
    <lineage>
        <taxon>Bacteria</taxon>
        <taxon>Bacillati</taxon>
        <taxon>Actinomycetota</taxon>
        <taxon>Actinomycetes</taxon>
        <taxon>Mycobacteriales</taxon>
        <taxon>Mycobacteriaceae</taxon>
        <taxon>Mycolicibacterium</taxon>
    </lineage>
</organism>
<dbReference type="SUPFAM" id="SSF109854">
    <property type="entry name" value="DinB/YfiT-like putative metalloenzymes"/>
    <property type="match status" value="1"/>
</dbReference>
<gene>
    <name evidence="2" type="ORF">MPOR_15240</name>
</gene>
<name>A0A6N4V8Z0_9MYCO</name>
<keyword evidence="3" id="KW-1185">Reference proteome</keyword>
<reference evidence="2 3" key="1">
    <citation type="journal article" date="2019" name="Emerg. Microbes Infect.">
        <title>Comprehensive subspecies identification of 175 nontuberculous mycobacteria species based on 7547 genomic profiles.</title>
        <authorList>
            <person name="Matsumoto Y."/>
            <person name="Kinjo T."/>
            <person name="Motooka D."/>
            <person name="Nabeya D."/>
            <person name="Jung N."/>
            <person name="Uechi K."/>
            <person name="Horii T."/>
            <person name="Iida T."/>
            <person name="Fujita J."/>
            <person name="Nakamura S."/>
        </authorList>
    </citation>
    <scope>NUCLEOTIDE SEQUENCE [LARGE SCALE GENOMIC DNA]</scope>
    <source>
        <strain evidence="2 3">JCM 12603</strain>
    </source>
</reference>
<dbReference type="Proteomes" id="UP000466785">
    <property type="component" value="Chromosome"/>
</dbReference>
<accession>A0A6N4V8Z0</accession>
<evidence type="ECO:0000313" key="3">
    <source>
        <dbReference type="Proteomes" id="UP000466785"/>
    </source>
</evidence>
<proteinExistence type="predicted"/>
<dbReference type="InterPro" id="IPR034660">
    <property type="entry name" value="DinB/YfiT-like"/>
</dbReference>
<evidence type="ECO:0000313" key="2">
    <source>
        <dbReference type="EMBL" id="BBX50498.1"/>
    </source>
</evidence>
<protein>
    <recommendedName>
        <fullName evidence="1">DinB-like domain-containing protein</fullName>
    </recommendedName>
</protein>
<dbReference type="AlphaFoldDB" id="A0A6N4V8Z0"/>
<dbReference type="InterPro" id="IPR024775">
    <property type="entry name" value="DinB-like"/>
</dbReference>
<sequence length="176" mass="19871">MLTDLASRLADQLDFHWNTQLRPRLVGLTDDEYFWQPVGDCWTVHPDGSIDFSHPPPEPEPVTTIAWRLAHVIVGVLAMRNHAHFGGPSADYQSWPYAPRADAALRQLDDVYRAWNDGVRGLDESGLRAPVGSAEGPWADHPMIELVLHINREVIHHGAEIALLRDLYVHTHPEEN</sequence>
<feature type="domain" description="DinB-like" evidence="1">
    <location>
        <begin position="12"/>
        <end position="161"/>
    </location>
</feature>
<dbReference type="RefSeq" id="WP_152515655.1">
    <property type="nucleotide sequence ID" value="NZ_AP022570.1"/>
</dbReference>
<dbReference type="Pfam" id="PF12867">
    <property type="entry name" value="DinB_2"/>
    <property type="match status" value="1"/>
</dbReference>